<gene>
    <name evidence="5" type="ORF">N7468_008736</name>
</gene>
<evidence type="ECO:0000313" key="6">
    <source>
        <dbReference type="Proteomes" id="UP001150941"/>
    </source>
</evidence>
<name>A0A9W9NGJ6_9EURO</name>
<accession>A0A9W9NGJ6</accession>
<dbReference type="GO" id="GO:0000978">
    <property type="term" value="F:RNA polymerase II cis-regulatory region sequence-specific DNA binding"/>
    <property type="evidence" value="ECO:0007669"/>
    <property type="project" value="TreeGrafter"/>
</dbReference>
<reference evidence="5" key="1">
    <citation type="submission" date="2022-11" db="EMBL/GenBank/DDBJ databases">
        <authorList>
            <person name="Petersen C."/>
        </authorList>
    </citation>
    <scope>NUCLEOTIDE SEQUENCE</scope>
    <source>
        <strain evidence="5">IBT 19713</strain>
    </source>
</reference>
<evidence type="ECO:0000256" key="4">
    <source>
        <dbReference type="SAM" id="MobiDB-lite"/>
    </source>
</evidence>
<dbReference type="OrthoDB" id="2123952at2759"/>
<reference evidence="5" key="2">
    <citation type="journal article" date="2023" name="IMA Fungus">
        <title>Comparative genomic study of the Penicillium genus elucidates a diverse pangenome and 15 lateral gene transfer events.</title>
        <authorList>
            <person name="Petersen C."/>
            <person name="Sorensen T."/>
            <person name="Nielsen M.R."/>
            <person name="Sondergaard T.E."/>
            <person name="Sorensen J.L."/>
            <person name="Fitzpatrick D.A."/>
            <person name="Frisvad J.C."/>
            <person name="Nielsen K.L."/>
        </authorList>
    </citation>
    <scope>NUCLEOTIDE SEQUENCE</scope>
    <source>
        <strain evidence="5">IBT 19713</strain>
    </source>
</reference>
<protein>
    <recommendedName>
        <fullName evidence="7">C6 transcription factor</fullName>
    </recommendedName>
</protein>
<evidence type="ECO:0008006" key="7">
    <source>
        <dbReference type="Google" id="ProtNLM"/>
    </source>
</evidence>
<sequence length="237" mass="26640">MKLDAHNVNSRTSKRPAEMPSWLNEACEYSLTAARQSIHFLSSIFRINELVKQMPYNGYFMSSSAFTLIYDFMHDPSSAPSHLRWVYAALHNLSTMKREEPTTSTISAIQTTLRNIDPSYEWSPNPNSAKEPVQTGAFQIMLPEPRAPSQEQPIQEDLAIPTNYRLGPRPDPRTSQWSYPAPEGPETGRSGGSSDDLPDFTQSEMGWDFDFSTMDLEAFFSVYPSSASTFPFGNMSG</sequence>
<organism evidence="5 6">
    <name type="scientific">Penicillium chermesinum</name>
    <dbReference type="NCBI Taxonomy" id="63820"/>
    <lineage>
        <taxon>Eukaryota</taxon>
        <taxon>Fungi</taxon>
        <taxon>Dikarya</taxon>
        <taxon>Ascomycota</taxon>
        <taxon>Pezizomycotina</taxon>
        <taxon>Eurotiomycetes</taxon>
        <taxon>Eurotiomycetidae</taxon>
        <taxon>Eurotiales</taxon>
        <taxon>Aspergillaceae</taxon>
        <taxon>Penicillium</taxon>
    </lineage>
</organism>
<keyword evidence="6" id="KW-1185">Reference proteome</keyword>
<dbReference type="GO" id="GO:0000435">
    <property type="term" value="P:positive regulation of transcription from RNA polymerase II promoter by galactose"/>
    <property type="evidence" value="ECO:0007669"/>
    <property type="project" value="TreeGrafter"/>
</dbReference>
<dbReference type="InterPro" id="IPR051127">
    <property type="entry name" value="Fungal_SecMet_Regulators"/>
</dbReference>
<dbReference type="PANTHER" id="PTHR47424:SF15">
    <property type="entry name" value="ZN(II)2CYS6 TRANSCRIPTION FACTOR (EUROFUNG)"/>
    <property type="match status" value="1"/>
</dbReference>
<evidence type="ECO:0000256" key="1">
    <source>
        <dbReference type="ARBA" id="ARBA00023015"/>
    </source>
</evidence>
<dbReference type="GO" id="GO:0000981">
    <property type="term" value="F:DNA-binding transcription factor activity, RNA polymerase II-specific"/>
    <property type="evidence" value="ECO:0007669"/>
    <property type="project" value="TreeGrafter"/>
</dbReference>
<dbReference type="Proteomes" id="UP001150941">
    <property type="component" value="Unassembled WGS sequence"/>
</dbReference>
<dbReference type="PANTHER" id="PTHR47424">
    <property type="entry name" value="REGULATORY PROTEIN GAL4"/>
    <property type="match status" value="1"/>
</dbReference>
<dbReference type="AlphaFoldDB" id="A0A9W9NGJ6"/>
<dbReference type="EMBL" id="JAPQKS010000007">
    <property type="protein sequence ID" value="KAJ5219532.1"/>
    <property type="molecule type" value="Genomic_DNA"/>
</dbReference>
<keyword evidence="3" id="KW-0539">Nucleus</keyword>
<dbReference type="GeneID" id="83205335"/>
<evidence type="ECO:0000256" key="3">
    <source>
        <dbReference type="ARBA" id="ARBA00023242"/>
    </source>
</evidence>
<feature type="region of interest" description="Disordered" evidence="4">
    <location>
        <begin position="162"/>
        <end position="205"/>
    </location>
</feature>
<comment type="caution">
    <text evidence="5">The sequence shown here is derived from an EMBL/GenBank/DDBJ whole genome shotgun (WGS) entry which is preliminary data.</text>
</comment>
<evidence type="ECO:0000256" key="2">
    <source>
        <dbReference type="ARBA" id="ARBA00023163"/>
    </source>
</evidence>
<keyword evidence="1" id="KW-0805">Transcription regulation</keyword>
<evidence type="ECO:0000313" key="5">
    <source>
        <dbReference type="EMBL" id="KAJ5219532.1"/>
    </source>
</evidence>
<proteinExistence type="predicted"/>
<dbReference type="GO" id="GO:0005634">
    <property type="term" value="C:nucleus"/>
    <property type="evidence" value="ECO:0007669"/>
    <property type="project" value="TreeGrafter"/>
</dbReference>
<dbReference type="RefSeq" id="XP_058326362.1">
    <property type="nucleotide sequence ID" value="XM_058478032.1"/>
</dbReference>
<keyword evidence="2" id="KW-0804">Transcription</keyword>